<comment type="caution">
    <text evidence="2">The sequence shown here is derived from an EMBL/GenBank/DDBJ whole genome shotgun (WGS) entry which is preliminary data.</text>
</comment>
<accession>A0A9X0MK46</accession>
<proteinExistence type="predicted"/>
<gene>
    <name evidence="2" type="ORF">AT268_32430</name>
</gene>
<protein>
    <recommendedName>
        <fullName evidence="1">SMEK domain-containing protein</fullName>
    </recommendedName>
</protein>
<dbReference type="AlphaFoldDB" id="A0A9X0MK46"/>
<dbReference type="EMBL" id="LOMO01000001">
    <property type="protein sequence ID" value="KXY51203.1"/>
    <property type="molecule type" value="Genomic_DNA"/>
</dbReference>
<reference evidence="2 3" key="1">
    <citation type="submission" date="2015-12" db="EMBL/GenBank/DDBJ databases">
        <title>Bacillus cereus Group isolate.</title>
        <authorList>
            <person name="Kovac J."/>
        </authorList>
    </citation>
    <scope>NUCLEOTIDE SEQUENCE [LARGE SCALE GENOMIC DNA]</scope>
    <source>
        <strain evidence="2 3">FSL K6-0073</strain>
    </source>
</reference>
<name>A0A9X0MK46_BACCE</name>
<sequence length="347" mass="41702">MLFIFEKEWCKLKTFQKNLKKDFAYQLGVIKTIIEIENKLDYTDDNKDAEMFFSGLFNLMYGYKLKNLNDQIQNTPGIDLGDEKAKVCYQITSRNDREKIKESLHKFKKFKWNEVYDSLYIFIIGTKKTYKDFPEYDFDLDNIIDIPQIIKEICKLPYPKQEKILKYLISEGPLLKNNDEYIDVQLKKGTYSKFLKKYFISEYRKTGKKIINQFSEELSDLDRTTRTLIYAIMMKSVDVEDGGISFDSYDILKRLKWSEDIFIKELNILRRKGWVDVKNEMDIIDIIRDIDDWECYNKYLLCLSYSKDGNEWFNMLYDFLKTKSKNKKQLDEYFEKLILNLNFTVLN</sequence>
<dbReference type="InterPro" id="IPR047740">
    <property type="entry name" value="SMEK_dom"/>
</dbReference>
<feature type="domain" description="SMEK" evidence="1">
    <location>
        <begin position="26"/>
        <end position="153"/>
    </location>
</feature>
<dbReference type="Pfam" id="PF21941">
    <property type="entry name" value="SMEK_N"/>
    <property type="match status" value="1"/>
</dbReference>
<evidence type="ECO:0000259" key="1">
    <source>
        <dbReference type="Pfam" id="PF21941"/>
    </source>
</evidence>
<dbReference type="NCBIfam" id="NF033859">
    <property type="entry name" value="SMEK_N"/>
    <property type="match status" value="1"/>
</dbReference>
<evidence type="ECO:0000313" key="3">
    <source>
        <dbReference type="Proteomes" id="UP000075476"/>
    </source>
</evidence>
<evidence type="ECO:0000313" key="2">
    <source>
        <dbReference type="EMBL" id="KXY51203.1"/>
    </source>
</evidence>
<dbReference type="Proteomes" id="UP000075476">
    <property type="component" value="Unassembled WGS sequence"/>
</dbReference>
<organism evidence="2 3">
    <name type="scientific">Bacillus cereus</name>
    <dbReference type="NCBI Taxonomy" id="1396"/>
    <lineage>
        <taxon>Bacteria</taxon>
        <taxon>Bacillati</taxon>
        <taxon>Bacillota</taxon>
        <taxon>Bacilli</taxon>
        <taxon>Bacillales</taxon>
        <taxon>Bacillaceae</taxon>
        <taxon>Bacillus</taxon>
        <taxon>Bacillus cereus group</taxon>
    </lineage>
</organism>